<feature type="compositionally biased region" description="Basic and acidic residues" evidence="1">
    <location>
        <begin position="257"/>
        <end position="268"/>
    </location>
</feature>
<reference evidence="4 5" key="1">
    <citation type="submission" date="2022-05" db="EMBL/GenBank/DDBJ databases">
        <authorList>
            <consortium name="Genoscope - CEA"/>
            <person name="William W."/>
        </authorList>
    </citation>
    <scope>NUCLEOTIDE SEQUENCE [LARGE SCALE GENOMIC DNA]</scope>
</reference>
<name>A0ABN8M4L6_9CNID</name>
<dbReference type="SUPFAM" id="SSF47986">
    <property type="entry name" value="DEATH domain"/>
    <property type="match status" value="1"/>
</dbReference>
<proteinExistence type="predicted"/>
<keyword evidence="2" id="KW-0472">Membrane</keyword>
<comment type="caution">
    <text evidence="4">The sequence shown here is derived from an EMBL/GenBank/DDBJ whole genome shotgun (WGS) entry which is preliminary data.</text>
</comment>
<feature type="compositionally biased region" description="Polar residues" evidence="1">
    <location>
        <begin position="269"/>
        <end position="282"/>
    </location>
</feature>
<dbReference type="EMBL" id="CALNXI010000254">
    <property type="protein sequence ID" value="CAH3023290.1"/>
    <property type="molecule type" value="Genomic_DNA"/>
</dbReference>
<protein>
    <recommendedName>
        <fullName evidence="3">DED domain-containing protein</fullName>
    </recommendedName>
</protein>
<keyword evidence="2" id="KW-1133">Transmembrane helix</keyword>
<keyword evidence="5" id="KW-1185">Reference proteome</keyword>
<dbReference type="SMART" id="SM00031">
    <property type="entry name" value="DED"/>
    <property type="match status" value="1"/>
</dbReference>
<feature type="compositionally biased region" description="Polar residues" evidence="1">
    <location>
        <begin position="296"/>
        <end position="306"/>
    </location>
</feature>
<keyword evidence="2" id="KW-0812">Transmembrane</keyword>
<sequence>MVSKISEFNILLNDLSSELDQANLRSLMHVCRELIPGGQRETICSGLDVFSILLHRNVIGEDPPKMAFLLGIIKELRPRRRDLVSMVKRHIKQNYEAPEEILDDVDSSSDGYAISRSPTPVVMDHNECCAARCCCLNCVCIPCCSAFSCCLLLTVSFIFLVVMASVFWYTRHFPSVYNYLHSKDDLKDAGPVVIGILAFFTICSVLSVIYTSVKKGRNNISYSKLSSINDARSTEVVPGSRYPGSDSTRTSYSGYVKKIDRPSRRRDYSCSSGGITRSNSYGTPPPLTYANDAPYSGSQQDVSSTEIKVEEGGKEGEN</sequence>
<evidence type="ECO:0000256" key="1">
    <source>
        <dbReference type="SAM" id="MobiDB-lite"/>
    </source>
</evidence>
<dbReference type="Gene3D" id="1.10.533.10">
    <property type="entry name" value="Death Domain, Fas"/>
    <property type="match status" value="1"/>
</dbReference>
<evidence type="ECO:0000259" key="3">
    <source>
        <dbReference type="PROSITE" id="PS50168"/>
    </source>
</evidence>
<evidence type="ECO:0000313" key="5">
    <source>
        <dbReference type="Proteomes" id="UP001159427"/>
    </source>
</evidence>
<gene>
    <name evidence="4" type="ORF">PEVE_00018764</name>
</gene>
<accession>A0ABN8M4L6</accession>
<dbReference type="InterPro" id="IPR011029">
    <property type="entry name" value="DEATH-like_dom_sf"/>
</dbReference>
<feature type="compositionally biased region" description="Basic and acidic residues" evidence="1">
    <location>
        <begin position="307"/>
        <end position="318"/>
    </location>
</feature>
<evidence type="ECO:0000313" key="4">
    <source>
        <dbReference type="EMBL" id="CAH3023290.1"/>
    </source>
</evidence>
<dbReference type="Proteomes" id="UP001159427">
    <property type="component" value="Unassembled WGS sequence"/>
</dbReference>
<evidence type="ECO:0000256" key="2">
    <source>
        <dbReference type="SAM" id="Phobius"/>
    </source>
</evidence>
<dbReference type="PROSITE" id="PS50168">
    <property type="entry name" value="DED"/>
    <property type="match status" value="1"/>
</dbReference>
<feature type="transmembrane region" description="Helical" evidence="2">
    <location>
        <begin position="189"/>
        <end position="210"/>
    </location>
</feature>
<feature type="domain" description="DED" evidence="3">
    <location>
        <begin position="7"/>
        <end position="89"/>
    </location>
</feature>
<dbReference type="CDD" id="cd00045">
    <property type="entry name" value="DED"/>
    <property type="match status" value="1"/>
</dbReference>
<organism evidence="4 5">
    <name type="scientific">Porites evermanni</name>
    <dbReference type="NCBI Taxonomy" id="104178"/>
    <lineage>
        <taxon>Eukaryota</taxon>
        <taxon>Metazoa</taxon>
        <taxon>Cnidaria</taxon>
        <taxon>Anthozoa</taxon>
        <taxon>Hexacorallia</taxon>
        <taxon>Scleractinia</taxon>
        <taxon>Fungiina</taxon>
        <taxon>Poritidae</taxon>
        <taxon>Porites</taxon>
    </lineage>
</organism>
<feature type="transmembrane region" description="Helical" evidence="2">
    <location>
        <begin position="145"/>
        <end position="169"/>
    </location>
</feature>
<dbReference type="InterPro" id="IPR001875">
    <property type="entry name" value="DED_dom"/>
</dbReference>
<dbReference type="Pfam" id="PF01335">
    <property type="entry name" value="DED"/>
    <property type="match status" value="1"/>
</dbReference>
<feature type="region of interest" description="Disordered" evidence="1">
    <location>
        <begin position="235"/>
        <end position="318"/>
    </location>
</feature>